<proteinExistence type="inferred from homology"/>
<evidence type="ECO:0000256" key="3">
    <source>
        <dbReference type="ARBA" id="ARBA00022692"/>
    </source>
</evidence>
<keyword evidence="5 7" id="KW-1133">Transmembrane helix</keyword>
<evidence type="ECO:0000313" key="8">
    <source>
        <dbReference type="EMBL" id="CCC50308.1"/>
    </source>
</evidence>
<dbReference type="PANTHER" id="PTHR13505:SF7">
    <property type="entry name" value="TRANSMEMBRANE PROTEIN 208"/>
    <property type="match status" value="1"/>
</dbReference>
<dbReference type="InterPro" id="IPR008506">
    <property type="entry name" value="SND2/TMEM208"/>
</dbReference>
<dbReference type="PANTHER" id="PTHR13505">
    <property type="entry name" value="TRANSMEMBRANE PROTEIN 208"/>
    <property type="match status" value="1"/>
</dbReference>
<accession>G0U206</accession>
<evidence type="ECO:0000256" key="2">
    <source>
        <dbReference type="ARBA" id="ARBA00009950"/>
    </source>
</evidence>
<keyword evidence="6 7" id="KW-0472">Membrane</keyword>
<dbReference type="GO" id="GO:0006624">
    <property type="term" value="P:vacuolar protein processing"/>
    <property type="evidence" value="ECO:0007669"/>
    <property type="project" value="TreeGrafter"/>
</dbReference>
<evidence type="ECO:0000256" key="7">
    <source>
        <dbReference type="SAM" id="Phobius"/>
    </source>
</evidence>
<evidence type="ECO:0000256" key="5">
    <source>
        <dbReference type="ARBA" id="ARBA00022989"/>
    </source>
</evidence>
<evidence type="ECO:0000256" key="6">
    <source>
        <dbReference type="ARBA" id="ARBA00023136"/>
    </source>
</evidence>
<dbReference type="OMA" id="LFHWAFF"/>
<comment type="subcellular location">
    <subcellularLocation>
        <location evidence="1">Endoplasmic reticulum membrane</location>
        <topology evidence="1">Multi-pass membrane protein</topology>
    </subcellularLocation>
</comment>
<organism evidence="8">
    <name type="scientific">Trypanosoma vivax (strain Y486)</name>
    <dbReference type="NCBI Taxonomy" id="1055687"/>
    <lineage>
        <taxon>Eukaryota</taxon>
        <taxon>Discoba</taxon>
        <taxon>Euglenozoa</taxon>
        <taxon>Kinetoplastea</taxon>
        <taxon>Metakinetoplastina</taxon>
        <taxon>Trypanosomatida</taxon>
        <taxon>Trypanosomatidae</taxon>
        <taxon>Trypanosoma</taxon>
        <taxon>Duttonella</taxon>
    </lineage>
</organism>
<dbReference type="Pfam" id="PF05620">
    <property type="entry name" value="TMEM208_SND2"/>
    <property type="match status" value="1"/>
</dbReference>
<dbReference type="EMBL" id="HE573025">
    <property type="protein sequence ID" value="CCC50308.1"/>
    <property type="molecule type" value="Genomic_DNA"/>
</dbReference>
<feature type="transmembrane region" description="Helical" evidence="7">
    <location>
        <begin position="20"/>
        <end position="37"/>
    </location>
</feature>
<protein>
    <submittedName>
        <fullName evidence="8">Uncharacterized protein</fullName>
    </submittedName>
</protein>
<name>G0U206_TRYVY</name>
<keyword evidence="4" id="KW-0256">Endoplasmic reticulum</keyword>
<keyword evidence="3 7" id="KW-0812">Transmembrane</keyword>
<dbReference type="AlphaFoldDB" id="G0U206"/>
<comment type="similarity">
    <text evidence="2">Belongs to the TMEM208 family.</text>
</comment>
<evidence type="ECO:0000256" key="1">
    <source>
        <dbReference type="ARBA" id="ARBA00004477"/>
    </source>
</evidence>
<dbReference type="VEuPathDB" id="TriTrypDB:TvY486_0901310"/>
<gene>
    <name evidence="8" type="ORF">TVY486_0901310</name>
</gene>
<dbReference type="GO" id="GO:0005789">
    <property type="term" value="C:endoplasmic reticulum membrane"/>
    <property type="evidence" value="ECO:0007669"/>
    <property type="project" value="UniProtKB-SubCell"/>
</dbReference>
<dbReference type="GO" id="GO:0005773">
    <property type="term" value="C:vacuole"/>
    <property type="evidence" value="ECO:0007669"/>
    <property type="project" value="GOC"/>
</dbReference>
<sequence length="175" mass="19919">MAKDTAKKNRRKNEERMRLFTLITVAVNVITILVILYRHGFSPQFGSIVWLSFWAGQQYASLALLKYVAKPTYGPTGELVDCADVSDPAALGPYSLAQDLLWVCWAVEPLCCIVHWGFVFLYLPLPIYCVYKLSTIASLLRGPRSTSAEHVPEGQVPQTRAERRRLELHQRKRKL</sequence>
<evidence type="ECO:0000256" key="4">
    <source>
        <dbReference type="ARBA" id="ARBA00022824"/>
    </source>
</evidence>
<feature type="transmembrane region" description="Helical" evidence="7">
    <location>
        <begin position="100"/>
        <end position="123"/>
    </location>
</feature>
<reference evidence="8" key="1">
    <citation type="journal article" date="2012" name="Proc. Natl. Acad. Sci. U.S.A.">
        <title>Antigenic diversity is generated by distinct evolutionary mechanisms in African trypanosome species.</title>
        <authorList>
            <person name="Jackson A.P."/>
            <person name="Berry A."/>
            <person name="Aslett M."/>
            <person name="Allison H.C."/>
            <person name="Burton P."/>
            <person name="Vavrova-Anderson J."/>
            <person name="Brown R."/>
            <person name="Browne H."/>
            <person name="Corton N."/>
            <person name="Hauser H."/>
            <person name="Gamble J."/>
            <person name="Gilderthorp R."/>
            <person name="Marcello L."/>
            <person name="McQuillan J."/>
            <person name="Otto T.D."/>
            <person name="Quail M.A."/>
            <person name="Sanders M.J."/>
            <person name="van Tonder A."/>
            <person name="Ginger M.L."/>
            <person name="Field M.C."/>
            <person name="Barry J.D."/>
            <person name="Hertz-Fowler C."/>
            <person name="Berriman M."/>
        </authorList>
    </citation>
    <scope>NUCLEOTIDE SEQUENCE</scope>
    <source>
        <strain evidence="8">Y486</strain>
    </source>
</reference>